<proteinExistence type="inferred from homology"/>
<dbReference type="InterPro" id="IPR050466">
    <property type="entry name" value="Carboxylest/Gibb_receptor"/>
</dbReference>
<dbReference type="Proteomes" id="UP000823775">
    <property type="component" value="Unassembled WGS sequence"/>
</dbReference>
<dbReference type="InterPro" id="IPR013094">
    <property type="entry name" value="AB_hydrolase_3"/>
</dbReference>
<dbReference type="PANTHER" id="PTHR23024:SF621">
    <property type="entry name" value="CARBOXYLESTERASE 2-RELATED"/>
    <property type="match status" value="1"/>
</dbReference>
<sequence length="305" mass="34006">MASNTKEIAADMTPFFVIYKDGSINRFHPEENAPLCDDPQAPVRSKDVVIQPETGVSVRLFLPQITDPKQKIPVVIYIHGGAFCIGSARSPPFHNFISSLVKKANCIAVSVDYRLAPENPIDTTYDDSWAAFQWVLSHVNGEGPDSWLNNHADLTKLFIGGESAGANIANDVAVRAGVTELDSKIRILGLFLVHPYFGIENDPLYKALCPTSTGGSFEDPRVNPLLDPRLKSMACKKVLFFVAEKDFLKEGEMNYYEGLKKSEWKGGVELMETKREGHCFHFYNPMSEKAVALVNKLVDFLKQEY</sequence>
<evidence type="ECO:0000259" key="2">
    <source>
        <dbReference type="Pfam" id="PF07859"/>
    </source>
</evidence>
<dbReference type="InterPro" id="IPR029058">
    <property type="entry name" value="AB_hydrolase_fold"/>
</dbReference>
<feature type="domain" description="Alpha/beta hydrolase fold-3" evidence="2">
    <location>
        <begin position="75"/>
        <end position="281"/>
    </location>
</feature>
<comment type="caution">
    <text evidence="3">The sequence shown here is derived from an EMBL/GenBank/DDBJ whole genome shotgun (WGS) entry which is preliminary data.</text>
</comment>
<dbReference type="PANTHER" id="PTHR23024">
    <property type="entry name" value="ARYLACETAMIDE DEACETYLASE"/>
    <property type="match status" value="1"/>
</dbReference>
<evidence type="ECO:0000256" key="1">
    <source>
        <dbReference type="ARBA" id="ARBA00010515"/>
    </source>
</evidence>
<accession>A0ABS8RRZ6</accession>
<reference evidence="3 4" key="1">
    <citation type="journal article" date="2021" name="BMC Genomics">
        <title>Datura genome reveals duplications of psychoactive alkaloid biosynthetic genes and high mutation rate following tissue culture.</title>
        <authorList>
            <person name="Rajewski A."/>
            <person name="Carter-House D."/>
            <person name="Stajich J."/>
            <person name="Litt A."/>
        </authorList>
    </citation>
    <scope>NUCLEOTIDE SEQUENCE [LARGE SCALE GENOMIC DNA]</scope>
    <source>
        <strain evidence="3">AR-01</strain>
    </source>
</reference>
<evidence type="ECO:0000313" key="3">
    <source>
        <dbReference type="EMBL" id="MCD7449554.1"/>
    </source>
</evidence>
<name>A0ABS8RRZ6_DATST</name>
<evidence type="ECO:0000313" key="4">
    <source>
        <dbReference type="Proteomes" id="UP000823775"/>
    </source>
</evidence>
<organism evidence="3 4">
    <name type="scientific">Datura stramonium</name>
    <name type="common">Jimsonweed</name>
    <name type="synonym">Common thornapple</name>
    <dbReference type="NCBI Taxonomy" id="4076"/>
    <lineage>
        <taxon>Eukaryota</taxon>
        <taxon>Viridiplantae</taxon>
        <taxon>Streptophyta</taxon>
        <taxon>Embryophyta</taxon>
        <taxon>Tracheophyta</taxon>
        <taxon>Spermatophyta</taxon>
        <taxon>Magnoliopsida</taxon>
        <taxon>eudicotyledons</taxon>
        <taxon>Gunneridae</taxon>
        <taxon>Pentapetalae</taxon>
        <taxon>asterids</taxon>
        <taxon>lamiids</taxon>
        <taxon>Solanales</taxon>
        <taxon>Solanaceae</taxon>
        <taxon>Solanoideae</taxon>
        <taxon>Datureae</taxon>
        <taxon>Datura</taxon>
    </lineage>
</organism>
<gene>
    <name evidence="3" type="ORF">HAX54_000394</name>
</gene>
<dbReference type="Gene3D" id="3.40.50.1820">
    <property type="entry name" value="alpha/beta hydrolase"/>
    <property type="match status" value="1"/>
</dbReference>
<protein>
    <recommendedName>
        <fullName evidence="2">Alpha/beta hydrolase fold-3 domain-containing protein</fullName>
    </recommendedName>
</protein>
<keyword evidence="4" id="KW-1185">Reference proteome</keyword>
<comment type="similarity">
    <text evidence="1">Belongs to the 'GDXG' lipolytic enzyme family.</text>
</comment>
<dbReference type="Pfam" id="PF07859">
    <property type="entry name" value="Abhydrolase_3"/>
    <property type="match status" value="1"/>
</dbReference>
<dbReference type="SUPFAM" id="SSF53474">
    <property type="entry name" value="alpha/beta-Hydrolases"/>
    <property type="match status" value="1"/>
</dbReference>
<dbReference type="EMBL" id="JACEIK010000101">
    <property type="protein sequence ID" value="MCD7449554.1"/>
    <property type="molecule type" value="Genomic_DNA"/>
</dbReference>